<dbReference type="RefSeq" id="WP_183654839.1">
    <property type="nucleotide sequence ID" value="NZ_JACHWU010000003.1"/>
</dbReference>
<evidence type="ECO:0000256" key="4">
    <source>
        <dbReference type="ARBA" id="ARBA00022692"/>
    </source>
</evidence>
<dbReference type="NCBIfam" id="TIGR01726">
    <property type="entry name" value="HEQRo_perm_3TM"/>
    <property type="match status" value="1"/>
</dbReference>
<comment type="caution">
    <text evidence="9">The sequence shown here is derived from an EMBL/GenBank/DDBJ whole genome shotgun (WGS) entry which is preliminary data.</text>
</comment>
<feature type="transmembrane region" description="Helical" evidence="7">
    <location>
        <begin position="100"/>
        <end position="122"/>
    </location>
</feature>
<sequence length="291" mass="31493">MSAPSVLYDVPGPKAKARNAVYTVLFLLALAGVGWWIIATLVEKDQLTWQKWGPFFTEGQVWTTFIFPGLLNTLIAAGLAIAIALPIGSLFGILRMSDHVWIRVPAGAVVEFFRAVPVLILMFFANEFYSEYTDVDSDYRPLMAVVTALVLYNGAVLAEVVRAGIQSLPAGQTEAAKAIGMRKTQTMTNVLLPQAVTAMLPAIVSQLVVIVKDTALGGAALGFMDLFSQIRPIANNYFANTIATMTVVAVIYILLNNLLTAAAGWLEKWSRQRKTSSGAVVKPVDDNGRNA</sequence>
<dbReference type="Gene3D" id="1.10.3720.10">
    <property type="entry name" value="MetI-like"/>
    <property type="match status" value="1"/>
</dbReference>
<keyword evidence="3" id="KW-1003">Cell membrane</keyword>
<dbReference type="GO" id="GO:0006865">
    <property type="term" value="P:amino acid transport"/>
    <property type="evidence" value="ECO:0007669"/>
    <property type="project" value="TreeGrafter"/>
</dbReference>
<dbReference type="EMBL" id="JACHWU010000003">
    <property type="protein sequence ID" value="MBB3051881.1"/>
    <property type="molecule type" value="Genomic_DNA"/>
</dbReference>
<evidence type="ECO:0000256" key="1">
    <source>
        <dbReference type="ARBA" id="ARBA00004651"/>
    </source>
</evidence>
<organism evidence="9 10">
    <name type="scientific">Prauserella isguenensis</name>
    <dbReference type="NCBI Taxonomy" id="1470180"/>
    <lineage>
        <taxon>Bacteria</taxon>
        <taxon>Bacillati</taxon>
        <taxon>Actinomycetota</taxon>
        <taxon>Actinomycetes</taxon>
        <taxon>Pseudonocardiales</taxon>
        <taxon>Pseudonocardiaceae</taxon>
        <taxon>Prauserella</taxon>
    </lineage>
</organism>
<evidence type="ECO:0000256" key="3">
    <source>
        <dbReference type="ARBA" id="ARBA00022475"/>
    </source>
</evidence>
<keyword evidence="10" id="KW-1185">Reference proteome</keyword>
<dbReference type="InterPro" id="IPR000515">
    <property type="entry name" value="MetI-like"/>
</dbReference>
<dbReference type="PANTHER" id="PTHR30614:SF21">
    <property type="entry name" value="AMINO ACID ABC TRANSPORTER PERMEASE"/>
    <property type="match status" value="1"/>
</dbReference>
<accession>A0A839S1E1</accession>
<dbReference type="PROSITE" id="PS50928">
    <property type="entry name" value="ABC_TM1"/>
    <property type="match status" value="1"/>
</dbReference>
<dbReference type="Pfam" id="PF00528">
    <property type="entry name" value="BPD_transp_1"/>
    <property type="match status" value="1"/>
</dbReference>
<dbReference type="CDD" id="cd06261">
    <property type="entry name" value="TM_PBP2"/>
    <property type="match status" value="1"/>
</dbReference>
<dbReference type="Proteomes" id="UP000550714">
    <property type="component" value="Unassembled WGS sequence"/>
</dbReference>
<evidence type="ECO:0000259" key="8">
    <source>
        <dbReference type="PROSITE" id="PS50928"/>
    </source>
</evidence>
<name>A0A839S1E1_9PSEU</name>
<dbReference type="InterPro" id="IPR010065">
    <property type="entry name" value="AA_ABC_transptr_permease_3TM"/>
</dbReference>
<evidence type="ECO:0000256" key="7">
    <source>
        <dbReference type="RuleBase" id="RU363032"/>
    </source>
</evidence>
<feature type="transmembrane region" description="Helical" evidence="7">
    <location>
        <begin position="62"/>
        <end position="88"/>
    </location>
</feature>
<dbReference type="AlphaFoldDB" id="A0A839S1E1"/>
<dbReference type="PANTHER" id="PTHR30614">
    <property type="entry name" value="MEMBRANE COMPONENT OF AMINO ACID ABC TRANSPORTER"/>
    <property type="match status" value="1"/>
</dbReference>
<evidence type="ECO:0000313" key="9">
    <source>
        <dbReference type="EMBL" id="MBB3051881.1"/>
    </source>
</evidence>
<feature type="transmembrane region" description="Helical" evidence="7">
    <location>
        <begin position="142"/>
        <end position="161"/>
    </location>
</feature>
<feature type="domain" description="ABC transmembrane type-1" evidence="8">
    <location>
        <begin position="70"/>
        <end position="260"/>
    </location>
</feature>
<evidence type="ECO:0000313" key="10">
    <source>
        <dbReference type="Proteomes" id="UP000550714"/>
    </source>
</evidence>
<dbReference type="SUPFAM" id="SSF161098">
    <property type="entry name" value="MetI-like"/>
    <property type="match status" value="1"/>
</dbReference>
<evidence type="ECO:0000256" key="5">
    <source>
        <dbReference type="ARBA" id="ARBA00022989"/>
    </source>
</evidence>
<proteinExistence type="inferred from homology"/>
<dbReference type="InterPro" id="IPR043429">
    <property type="entry name" value="ArtM/GltK/GlnP/TcyL/YhdX-like"/>
</dbReference>
<dbReference type="GO" id="GO:0043190">
    <property type="term" value="C:ATP-binding cassette (ABC) transporter complex"/>
    <property type="evidence" value="ECO:0007669"/>
    <property type="project" value="InterPro"/>
</dbReference>
<keyword evidence="2 7" id="KW-0813">Transport</keyword>
<evidence type="ECO:0000256" key="6">
    <source>
        <dbReference type="ARBA" id="ARBA00023136"/>
    </source>
</evidence>
<keyword evidence="5 7" id="KW-1133">Transmembrane helix</keyword>
<feature type="transmembrane region" description="Helical" evidence="7">
    <location>
        <begin position="242"/>
        <end position="266"/>
    </location>
</feature>
<gene>
    <name evidence="9" type="ORF">FHS23_002910</name>
</gene>
<dbReference type="InterPro" id="IPR035906">
    <property type="entry name" value="MetI-like_sf"/>
</dbReference>
<reference evidence="9 10" key="1">
    <citation type="submission" date="2020-08" db="EMBL/GenBank/DDBJ databases">
        <title>Genomic Encyclopedia of Type Strains, Phase III (KMG-III): the genomes of soil and plant-associated and newly described type strains.</title>
        <authorList>
            <person name="Whitman W."/>
        </authorList>
    </citation>
    <scope>NUCLEOTIDE SEQUENCE [LARGE SCALE GENOMIC DNA]</scope>
    <source>
        <strain evidence="9 10">CECT 8577</strain>
    </source>
</reference>
<protein>
    <submittedName>
        <fullName evidence="9">Glutamate transport system permease protein</fullName>
    </submittedName>
</protein>
<comment type="similarity">
    <text evidence="7">Belongs to the binding-protein-dependent transport system permease family.</text>
</comment>
<comment type="subcellular location">
    <subcellularLocation>
        <location evidence="1 7">Cell membrane</location>
        <topology evidence="1 7">Multi-pass membrane protein</topology>
    </subcellularLocation>
</comment>
<dbReference type="GO" id="GO:0022857">
    <property type="term" value="F:transmembrane transporter activity"/>
    <property type="evidence" value="ECO:0007669"/>
    <property type="project" value="InterPro"/>
</dbReference>
<feature type="transmembrane region" description="Helical" evidence="7">
    <location>
        <begin position="190"/>
        <end position="211"/>
    </location>
</feature>
<keyword evidence="6 7" id="KW-0472">Membrane</keyword>
<evidence type="ECO:0000256" key="2">
    <source>
        <dbReference type="ARBA" id="ARBA00022448"/>
    </source>
</evidence>
<keyword evidence="4 7" id="KW-0812">Transmembrane</keyword>
<feature type="transmembrane region" description="Helical" evidence="7">
    <location>
        <begin position="20"/>
        <end position="42"/>
    </location>
</feature>